<dbReference type="Proteomes" id="UP000217790">
    <property type="component" value="Unassembled WGS sequence"/>
</dbReference>
<evidence type="ECO:0000313" key="2">
    <source>
        <dbReference type="EMBL" id="PBK93525.1"/>
    </source>
</evidence>
<name>A0A2H3DE74_ARMGA</name>
<dbReference type="AlphaFoldDB" id="A0A2H3DE74"/>
<organism evidence="2 3">
    <name type="scientific">Armillaria gallica</name>
    <name type="common">Bulbous honey fungus</name>
    <name type="synonym">Armillaria bulbosa</name>
    <dbReference type="NCBI Taxonomy" id="47427"/>
    <lineage>
        <taxon>Eukaryota</taxon>
        <taxon>Fungi</taxon>
        <taxon>Dikarya</taxon>
        <taxon>Basidiomycota</taxon>
        <taxon>Agaricomycotina</taxon>
        <taxon>Agaricomycetes</taxon>
        <taxon>Agaricomycetidae</taxon>
        <taxon>Agaricales</taxon>
        <taxon>Marasmiineae</taxon>
        <taxon>Physalacriaceae</taxon>
        <taxon>Armillaria</taxon>
    </lineage>
</organism>
<keyword evidence="1" id="KW-0472">Membrane</keyword>
<evidence type="ECO:0000313" key="3">
    <source>
        <dbReference type="Proteomes" id="UP000217790"/>
    </source>
</evidence>
<dbReference type="EMBL" id="KZ293656">
    <property type="protein sequence ID" value="PBK93525.1"/>
    <property type="molecule type" value="Genomic_DNA"/>
</dbReference>
<reference evidence="3" key="1">
    <citation type="journal article" date="2017" name="Nat. Ecol. Evol.">
        <title>Genome expansion and lineage-specific genetic innovations in the forest pathogenic fungi Armillaria.</title>
        <authorList>
            <person name="Sipos G."/>
            <person name="Prasanna A.N."/>
            <person name="Walter M.C."/>
            <person name="O'Connor E."/>
            <person name="Balint B."/>
            <person name="Krizsan K."/>
            <person name="Kiss B."/>
            <person name="Hess J."/>
            <person name="Varga T."/>
            <person name="Slot J."/>
            <person name="Riley R."/>
            <person name="Boka B."/>
            <person name="Rigling D."/>
            <person name="Barry K."/>
            <person name="Lee J."/>
            <person name="Mihaltcheva S."/>
            <person name="LaButti K."/>
            <person name="Lipzen A."/>
            <person name="Waldron R."/>
            <person name="Moloney N.M."/>
            <person name="Sperisen C."/>
            <person name="Kredics L."/>
            <person name="Vagvoelgyi C."/>
            <person name="Patrignani A."/>
            <person name="Fitzpatrick D."/>
            <person name="Nagy I."/>
            <person name="Doyle S."/>
            <person name="Anderson J.B."/>
            <person name="Grigoriev I.V."/>
            <person name="Gueldener U."/>
            <person name="Muensterkoetter M."/>
            <person name="Nagy L.G."/>
        </authorList>
    </citation>
    <scope>NUCLEOTIDE SEQUENCE [LARGE SCALE GENOMIC DNA]</scope>
    <source>
        <strain evidence="3">Ar21-2</strain>
    </source>
</reference>
<keyword evidence="1" id="KW-0812">Transmembrane</keyword>
<dbReference type="InParanoid" id="A0A2H3DE74"/>
<accession>A0A2H3DE74</accession>
<sequence length="51" mass="5516">MANQTLDSIDTSKALIRQILGSSLDSIMLYSLLHGIYTGIVAVTLGNICKY</sequence>
<evidence type="ECO:0000256" key="1">
    <source>
        <dbReference type="SAM" id="Phobius"/>
    </source>
</evidence>
<gene>
    <name evidence="2" type="ORF">ARMGADRAFT_127020</name>
</gene>
<keyword evidence="3" id="KW-1185">Reference proteome</keyword>
<protein>
    <submittedName>
        <fullName evidence="2">Uncharacterized protein</fullName>
    </submittedName>
</protein>
<feature type="transmembrane region" description="Helical" evidence="1">
    <location>
        <begin position="27"/>
        <end position="49"/>
    </location>
</feature>
<dbReference type="OrthoDB" id="3033473at2759"/>
<proteinExistence type="predicted"/>
<keyword evidence="1" id="KW-1133">Transmembrane helix</keyword>